<dbReference type="Proteomes" id="UP001160499">
    <property type="component" value="Unassembled WGS sequence"/>
</dbReference>
<proteinExistence type="predicted"/>
<dbReference type="EMBL" id="JARXVH010000010">
    <property type="protein sequence ID" value="MDH6218664.1"/>
    <property type="molecule type" value="Genomic_DNA"/>
</dbReference>
<gene>
    <name evidence="1" type="ORF">M2283_005998</name>
</gene>
<comment type="caution">
    <text evidence="1">The sequence shown here is derived from an EMBL/GenBank/DDBJ whole genome shotgun (WGS) entry which is preliminary data.</text>
</comment>
<evidence type="ECO:0000313" key="1">
    <source>
        <dbReference type="EMBL" id="MDH6218664.1"/>
    </source>
</evidence>
<evidence type="ECO:0008006" key="3">
    <source>
        <dbReference type="Google" id="ProtNLM"/>
    </source>
</evidence>
<sequence length="107" mass="10964">MPRSTWATFGAVAFTASWTRSVPPSLYLALQGAPAGSVADTVAQVVMIEVEPMSLPPTVRVTSFVERLSASNCGGAVPWGAVISAVVALEQLTSVSVALNEVATSDG</sequence>
<reference evidence="1 2" key="1">
    <citation type="submission" date="2023-04" db="EMBL/GenBank/DDBJ databases">
        <title>Forest soil microbial communities from Buena Vista Peninsula, Colon Province, Panama.</title>
        <authorList>
            <person name="Bouskill N."/>
        </authorList>
    </citation>
    <scope>NUCLEOTIDE SEQUENCE [LARGE SCALE GENOMIC DNA]</scope>
    <source>
        <strain evidence="1 2">GGS1</strain>
    </source>
</reference>
<name>A0ABT6LQR5_9ACTN</name>
<accession>A0ABT6LQR5</accession>
<evidence type="ECO:0000313" key="2">
    <source>
        <dbReference type="Proteomes" id="UP001160499"/>
    </source>
</evidence>
<protein>
    <recommendedName>
        <fullName evidence="3">Secreted protein</fullName>
    </recommendedName>
</protein>
<keyword evidence="2" id="KW-1185">Reference proteome</keyword>
<organism evidence="1 2">
    <name type="scientific">Streptomyces pseudovenezuelae</name>
    <dbReference type="NCBI Taxonomy" id="67350"/>
    <lineage>
        <taxon>Bacteria</taxon>
        <taxon>Bacillati</taxon>
        <taxon>Actinomycetota</taxon>
        <taxon>Actinomycetes</taxon>
        <taxon>Kitasatosporales</taxon>
        <taxon>Streptomycetaceae</taxon>
        <taxon>Streptomyces</taxon>
        <taxon>Streptomyces aurantiacus group</taxon>
    </lineage>
</organism>